<keyword evidence="2" id="KW-1185">Reference proteome</keyword>
<sequence length="81" mass="9642">MTRLTRDQVVNQSFLEMRSYLLEIAATLDRYDRAETRNGEQEDVRWTKIRQALDILAKKREQPDRTEALLMLFSDLTPLEK</sequence>
<name>A0A286RCL1_9BACT</name>
<evidence type="ECO:0000313" key="1">
    <source>
        <dbReference type="EMBL" id="ASV73647.1"/>
    </source>
</evidence>
<dbReference type="Proteomes" id="UP000215086">
    <property type="component" value="Chromosome"/>
</dbReference>
<protein>
    <submittedName>
        <fullName evidence="1">Uncharacterized protein</fullName>
    </submittedName>
</protein>
<accession>A0A286RCL1</accession>
<dbReference type="EMBL" id="CP018477">
    <property type="protein sequence ID" value="ASV73647.1"/>
    <property type="molecule type" value="Genomic_DNA"/>
</dbReference>
<organism evidence="1 2">
    <name type="scientific">Thermogutta terrifontis</name>
    <dbReference type="NCBI Taxonomy" id="1331910"/>
    <lineage>
        <taxon>Bacteria</taxon>
        <taxon>Pseudomonadati</taxon>
        <taxon>Planctomycetota</taxon>
        <taxon>Planctomycetia</taxon>
        <taxon>Pirellulales</taxon>
        <taxon>Thermoguttaceae</taxon>
        <taxon>Thermogutta</taxon>
    </lineage>
</organism>
<proteinExistence type="predicted"/>
<dbReference type="KEGG" id="ttf:THTE_1045"/>
<dbReference type="RefSeq" id="WP_095414179.1">
    <property type="nucleotide sequence ID" value="NZ_CP018477.1"/>
</dbReference>
<reference evidence="1 2" key="1">
    <citation type="journal article" name="Front. Microbiol.">
        <title>Sugar Metabolism of the First Thermophilic Planctomycete Thermogutta terrifontis: Comparative Genomic and Transcriptomic Approaches.</title>
        <authorList>
            <person name="Elcheninov A.G."/>
            <person name="Menzel P."/>
            <person name="Gudbergsdottir S.R."/>
            <person name="Slesarev A.I."/>
            <person name="Kadnikov V.V."/>
            <person name="Krogh A."/>
            <person name="Bonch-Osmolovskaya E.A."/>
            <person name="Peng X."/>
            <person name="Kublanov I.V."/>
        </authorList>
    </citation>
    <scope>NUCLEOTIDE SEQUENCE [LARGE SCALE GENOMIC DNA]</scope>
    <source>
        <strain evidence="1 2">R1</strain>
    </source>
</reference>
<gene>
    <name evidence="1" type="ORF">THTE_1045</name>
</gene>
<dbReference type="OrthoDB" id="287432at2"/>
<dbReference type="AlphaFoldDB" id="A0A286RCL1"/>
<evidence type="ECO:0000313" key="2">
    <source>
        <dbReference type="Proteomes" id="UP000215086"/>
    </source>
</evidence>